<keyword evidence="2" id="KW-1185">Reference proteome</keyword>
<dbReference type="NCBIfam" id="TIGR04474">
    <property type="entry name" value="tcm_partner"/>
    <property type="match status" value="1"/>
</dbReference>
<dbReference type="Proteomes" id="UP001229836">
    <property type="component" value="Chromosome"/>
</dbReference>
<gene>
    <name evidence="1" type="primary">tcmP</name>
    <name evidence="1" type="ORF">QLH32_02445</name>
</gene>
<dbReference type="RefSeq" id="WP_283267919.1">
    <property type="nucleotide sequence ID" value="NZ_CP125669.1"/>
</dbReference>
<accession>A0ABY8S4M4</accession>
<dbReference type="InterPro" id="IPR031009">
    <property type="entry name" value="Tcm_partner"/>
</dbReference>
<dbReference type="EMBL" id="CP125669">
    <property type="protein sequence ID" value="WHP06346.1"/>
    <property type="molecule type" value="Genomic_DNA"/>
</dbReference>
<organism evidence="1 2">
    <name type="scientific">Acinetobacter corruptisaponis</name>
    <dbReference type="NCBI Taxonomy" id="3045147"/>
    <lineage>
        <taxon>Bacteria</taxon>
        <taxon>Pseudomonadati</taxon>
        <taxon>Pseudomonadota</taxon>
        <taxon>Gammaproteobacteria</taxon>
        <taxon>Moraxellales</taxon>
        <taxon>Moraxellaceae</taxon>
        <taxon>Acinetobacter</taxon>
    </lineage>
</organism>
<evidence type="ECO:0000313" key="2">
    <source>
        <dbReference type="Proteomes" id="UP001229836"/>
    </source>
</evidence>
<reference evidence="1 2" key="1">
    <citation type="submission" date="2023-05" db="EMBL/GenBank/DDBJ databases">
        <title>The complete genome of Acinetobacter sp. nov KCTC 92772.</title>
        <authorList>
            <person name="Zhou G."/>
        </authorList>
    </citation>
    <scope>NUCLEOTIDE SEQUENCE [LARGE SCALE GENOMIC DNA]</scope>
    <source>
        <strain evidence="1 2">KCTC 92772</strain>
    </source>
</reference>
<proteinExistence type="predicted"/>
<protein>
    <submittedName>
        <fullName evidence="1">Three-Cys-motif partner protein TcmP</fullName>
    </submittedName>
</protein>
<evidence type="ECO:0000313" key="1">
    <source>
        <dbReference type="EMBL" id="WHP06346.1"/>
    </source>
</evidence>
<name>A0ABY8S4M4_9GAMM</name>
<sequence>MVKKSDKYDWENNNTPKIDPHSLIKHKILKEYIDAYIPILLSNANIPKLTINLVDGFCGGGTYLDANDKIVDGSPIHLIETINEARIKININREKIREINAHYFFSDKNINAINNLKNITTLKYKDNFHYIEDYKK</sequence>